<dbReference type="InterPro" id="IPR030678">
    <property type="entry name" value="Peptide/Ni-bd"/>
</dbReference>
<dbReference type="Pfam" id="PF00496">
    <property type="entry name" value="SBP_bac_5"/>
    <property type="match status" value="1"/>
</dbReference>
<feature type="domain" description="Solute-binding protein family 5" evidence="5">
    <location>
        <begin position="72"/>
        <end position="446"/>
    </location>
</feature>
<reference evidence="6 7" key="1">
    <citation type="submission" date="2018-03" db="EMBL/GenBank/DDBJ databases">
        <title>Genomic Encyclopedia of Type Strains, Phase III (KMG-III): the genomes of soil and plant-associated and newly described type strains.</title>
        <authorList>
            <person name="Whitman W."/>
        </authorList>
    </citation>
    <scope>NUCLEOTIDE SEQUENCE [LARGE SCALE GENOMIC DNA]</scope>
    <source>
        <strain evidence="6 7">CGMCC 4.7125</strain>
    </source>
</reference>
<proteinExistence type="inferred from homology"/>
<dbReference type="PANTHER" id="PTHR30290:SF10">
    <property type="entry name" value="PERIPLASMIC OLIGOPEPTIDE-BINDING PROTEIN-RELATED"/>
    <property type="match status" value="1"/>
</dbReference>
<keyword evidence="3" id="KW-0813">Transport</keyword>
<dbReference type="Gene3D" id="3.10.105.10">
    <property type="entry name" value="Dipeptide-binding Protein, Domain 3"/>
    <property type="match status" value="1"/>
</dbReference>
<dbReference type="GO" id="GO:0043190">
    <property type="term" value="C:ATP-binding cassette (ABC) transporter complex"/>
    <property type="evidence" value="ECO:0007669"/>
    <property type="project" value="InterPro"/>
</dbReference>
<evidence type="ECO:0000313" key="7">
    <source>
        <dbReference type="Proteomes" id="UP000238362"/>
    </source>
</evidence>
<dbReference type="PIRSF" id="PIRSF002741">
    <property type="entry name" value="MppA"/>
    <property type="match status" value="1"/>
</dbReference>
<evidence type="ECO:0000259" key="5">
    <source>
        <dbReference type="Pfam" id="PF00496"/>
    </source>
</evidence>
<evidence type="ECO:0000313" key="6">
    <source>
        <dbReference type="EMBL" id="PRX44736.1"/>
    </source>
</evidence>
<organism evidence="6 7">
    <name type="scientific">Prauserella shujinwangii</name>
    <dbReference type="NCBI Taxonomy" id="1453103"/>
    <lineage>
        <taxon>Bacteria</taxon>
        <taxon>Bacillati</taxon>
        <taxon>Actinomycetota</taxon>
        <taxon>Actinomycetes</taxon>
        <taxon>Pseudonocardiales</taxon>
        <taxon>Pseudonocardiaceae</taxon>
        <taxon>Prauserella</taxon>
    </lineage>
</organism>
<evidence type="ECO:0000256" key="3">
    <source>
        <dbReference type="ARBA" id="ARBA00022448"/>
    </source>
</evidence>
<evidence type="ECO:0000256" key="4">
    <source>
        <dbReference type="ARBA" id="ARBA00022729"/>
    </source>
</evidence>
<dbReference type="GO" id="GO:0030313">
    <property type="term" value="C:cell envelope"/>
    <property type="evidence" value="ECO:0007669"/>
    <property type="project" value="UniProtKB-SubCell"/>
</dbReference>
<dbReference type="GO" id="GO:1904680">
    <property type="term" value="F:peptide transmembrane transporter activity"/>
    <property type="evidence" value="ECO:0007669"/>
    <property type="project" value="TreeGrafter"/>
</dbReference>
<dbReference type="PANTHER" id="PTHR30290">
    <property type="entry name" value="PERIPLASMIC BINDING COMPONENT OF ABC TRANSPORTER"/>
    <property type="match status" value="1"/>
</dbReference>
<dbReference type="EMBL" id="PVNH01000011">
    <property type="protein sequence ID" value="PRX44736.1"/>
    <property type="molecule type" value="Genomic_DNA"/>
</dbReference>
<dbReference type="Gene3D" id="3.40.190.10">
    <property type="entry name" value="Periplasmic binding protein-like II"/>
    <property type="match status" value="1"/>
</dbReference>
<dbReference type="InterPro" id="IPR039424">
    <property type="entry name" value="SBP_5"/>
</dbReference>
<dbReference type="GO" id="GO:0042597">
    <property type="term" value="C:periplasmic space"/>
    <property type="evidence" value="ECO:0007669"/>
    <property type="project" value="UniProtKB-ARBA"/>
</dbReference>
<dbReference type="SUPFAM" id="SSF53850">
    <property type="entry name" value="Periplasmic binding protein-like II"/>
    <property type="match status" value="1"/>
</dbReference>
<dbReference type="AlphaFoldDB" id="A0A2T0LNH3"/>
<comment type="similarity">
    <text evidence="2">Belongs to the bacterial solute-binding protein 5 family.</text>
</comment>
<keyword evidence="7" id="KW-1185">Reference proteome</keyword>
<evidence type="ECO:0000256" key="2">
    <source>
        <dbReference type="ARBA" id="ARBA00005695"/>
    </source>
</evidence>
<protein>
    <submittedName>
        <fullName evidence="6">Peptide/nickel transport system substrate-binding protein</fullName>
    </submittedName>
</protein>
<accession>A0A2T0LNH3</accession>
<gene>
    <name evidence="6" type="ORF">B0I33_111251</name>
</gene>
<dbReference type="GO" id="GO:0015833">
    <property type="term" value="P:peptide transport"/>
    <property type="evidence" value="ECO:0007669"/>
    <property type="project" value="TreeGrafter"/>
</dbReference>
<evidence type="ECO:0000256" key="1">
    <source>
        <dbReference type="ARBA" id="ARBA00004196"/>
    </source>
</evidence>
<keyword evidence="4" id="KW-0732">Signal</keyword>
<name>A0A2T0LNH3_9PSEU</name>
<comment type="caution">
    <text evidence="6">The sequence shown here is derived from an EMBL/GenBank/DDBJ whole genome shotgun (WGS) entry which is preliminary data.</text>
</comment>
<sequence length="526" mass="57745">MAGGIALTMVLSACSGDGGDQGGGGDGGGIIVGTNDDVPSLDPAECYSYMCGTIIDNVGATLVSYKPGETDPSPDLAESEPEISEDGRTYTFTLREGVKFHDGSDLTSEDVKFSLNRAKWIAHPDGASFLLGGIESIETPDPRTVVFQLSEPDITFGAKLAYNVATIVPSDGAYQSPDGPLPEDTPQEEKDSFLNQDLVAAGPYTLEEFRQNESIQLNKFADYFGDPASNERVLVRFFAESSQMQAALQSGDIDVAFRHLTPEQRQSLQNSENVKTVEGEGASIRYLVFNIDPKHPTISDVDVRKAMAAAIDRQRLVDNVLAGGADPLYSMVPPLFEDAHVPAFQDVYEGSEPGNFLDEPVTVDLWHESSGHYGDTETALAQEIARMLEESGMFTVNVQNAEWAQYSDNNAPAATSPYASYLLGWYPDFLDPDNYIQPFYSSQGYTQNYKNQRMDQLIADEQTAEQSDSPQRMETFEQIQQLAAEDAPIIPLYVETPYAFARQNIKGLEETMDASQVFRFYLLSKQ</sequence>
<comment type="subcellular location">
    <subcellularLocation>
        <location evidence="1">Cell envelope</location>
    </subcellularLocation>
</comment>
<dbReference type="Proteomes" id="UP000238362">
    <property type="component" value="Unassembled WGS sequence"/>
</dbReference>
<dbReference type="Gene3D" id="3.90.76.10">
    <property type="entry name" value="Dipeptide-binding Protein, Domain 1"/>
    <property type="match status" value="1"/>
</dbReference>
<dbReference type="InterPro" id="IPR000914">
    <property type="entry name" value="SBP_5_dom"/>
</dbReference>